<evidence type="ECO:0000313" key="1">
    <source>
        <dbReference type="EMBL" id="GGD89950.1"/>
    </source>
</evidence>
<proteinExistence type="predicted"/>
<reference evidence="1" key="1">
    <citation type="journal article" date="2014" name="Int. J. Syst. Evol. Microbiol.">
        <title>Complete genome sequence of Corynebacterium casei LMG S-19264T (=DSM 44701T), isolated from a smear-ripened cheese.</title>
        <authorList>
            <consortium name="US DOE Joint Genome Institute (JGI-PGF)"/>
            <person name="Walter F."/>
            <person name="Albersmeier A."/>
            <person name="Kalinowski J."/>
            <person name="Ruckert C."/>
        </authorList>
    </citation>
    <scope>NUCLEOTIDE SEQUENCE</scope>
    <source>
        <strain evidence="1">CGMCC 1.15178</strain>
    </source>
</reference>
<sequence>MANGRGLKANEGIMVQSFDFESMRRIHDLLPRMAWAIKKGRYMKRMKRLGVDGVLGIMWGWVGIESLDSAT</sequence>
<organism evidence="1 2">
    <name type="scientific">Paenibacillus nasutitermitis</name>
    <dbReference type="NCBI Taxonomy" id="1652958"/>
    <lineage>
        <taxon>Bacteria</taxon>
        <taxon>Bacillati</taxon>
        <taxon>Bacillota</taxon>
        <taxon>Bacilli</taxon>
        <taxon>Bacillales</taxon>
        <taxon>Paenibacillaceae</taxon>
        <taxon>Paenibacillus</taxon>
    </lineage>
</organism>
<dbReference type="EMBL" id="BMHP01000004">
    <property type="protein sequence ID" value="GGD89950.1"/>
    <property type="molecule type" value="Genomic_DNA"/>
</dbReference>
<comment type="caution">
    <text evidence="1">The sequence shown here is derived from an EMBL/GenBank/DDBJ whole genome shotgun (WGS) entry which is preliminary data.</text>
</comment>
<protein>
    <submittedName>
        <fullName evidence="1">Uncharacterized protein</fullName>
    </submittedName>
</protein>
<evidence type="ECO:0000313" key="2">
    <source>
        <dbReference type="Proteomes" id="UP000612456"/>
    </source>
</evidence>
<keyword evidence="2" id="KW-1185">Reference proteome</keyword>
<reference evidence="1" key="2">
    <citation type="submission" date="2020-09" db="EMBL/GenBank/DDBJ databases">
        <authorList>
            <person name="Sun Q."/>
            <person name="Zhou Y."/>
        </authorList>
    </citation>
    <scope>NUCLEOTIDE SEQUENCE</scope>
    <source>
        <strain evidence="1">CGMCC 1.15178</strain>
    </source>
</reference>
<accession>A0A916ZDJ3</accession>
<gene>
    <name evidence="1" type="ORF">GCM10010911_55770</name>
</gene>
<dbReference type="AlphaFoldDB" id="A0A916ZDJ3"/>
<dbReference type="Proteomes" id="UP000612456">
    <property type="component" value="Unassembled WGS sequence"/>
</dbReference>
<name>A0A916ZDJ3_9BACL</name>